<organism evidence="4 5">
    <name type="scientific">Corynebacterium casei LMG S-19264</name>
    <dbReference type="NCBI Taxonomy" id="1285583"/>
    <lineage>
        <taxon>Bacteria</taxon>
        <taxon>Bacillati</taxon>
        <taxon>Actinomycetota</taxon>
        <taxon>Actinomycetes</taxon>
        <taxon>Mycobacteriales</taxon>
        <taxon>Corynebacteriaceae</taxon>
        <taxon>Corynebacterium</taxon>
    </lineage>
</organism>
<keyword evidence="1" id="KW-0808">Transferase</keyword>
<name>A0ABN4CCW1_9CORY</name>
<protein>
    <recommendedName>
        <fullName evidence="6">Histidine kinase/HSP90-like ATPase domain-containing protein</fullName>
    </recommendedName>
</protein>
<keyword evidence="3" id="KW-0902">Two-component regulatory system</keyword>
<evidence type="ECO:0000313" key="5">
    <source>
        <dbReference type="Proteomes" id="UP000019226"/>
    </source>
</evidence>
<dbReference type="InterPro" id="IPR050482">
    <property type="entry name" value="Sensor_HK_TwoCompSys"/>
</dbReference>
<dbReference type="PANTHER" id="PTHR24421:SF61">
    <property type="entry name" value="OXYGEN SENSOR HISTIDINE KINASE NREB"/>
    <property type="match status" value="1"/>
</dbReference>
<dbReference type="Gene3D" id="3.30.565.10">
    <property type="entry name" value="Histidine kinase-like ATPase, C-terminal domain"/>
    <property type="match status" value="1"/>
</dbReference>
<proteinExistence type="predicted"/>
<accession>A0ABN4CCW1</accession>
<dbReference type="EMBL" id="CP004350">
    <property type="protein sequence ID" value="AHI19221.1"/>
    <property type="molecule type" value="Genomic_DNA"/>
</dbReference>
<evidence type="ECO:0000313" key="4">
    <source>
        <dbReference type="EMBL" id="AHI19221.1"/>
    </source>
</evidence>
<evidence type="ECO:0000256" key="2">
    <source>
        <dbReference type="ARBA" id="ARBA00022777"/>
    </source>
</evidence>
<dbReference type="Proteomes" id="UP000019226">
    <property type="component" value="Chromosome"/>
</dbReference>
<dbReference type="InterPro" id="IPR036890">
    <property type="entry name" value="HATPase_C_sf"/>
</dbReference>
<dbReference type="GeneID" id="82876826"/>
<dbReference type="RefSeq" id="WP_025387110.1">
    <property type="nucleotide sequence ID" value="NZ_CP004350.1"/>
</dbReference>
<evidence type="ECO:0000256" key="3">
    <source>
        <dbReference type="ARBA" id="ARBA00023012"/>
    </source>
</evidence>
<keyword evidence="5" id="KW-1185">Reference proteome</keyword>
<evidence type="ECO:0000256" key="1">
    <source>
        <dbReference type="ARBA" id="ARBA00022679"/>
    </source>
</evidence>
<dbReference type="SUPFAM" id="SSF55874">
    <property type="entry name" value="ATPase domain of HSP90 chaperone/DNA topoisomerase II/histidine kinase"/>
    <property type="match status" value="1"/>
</dbReference>
<keyword evidence="2" id="KW-0418">Kinase</keyword>
<reference evidence="5" key="1">
    <citation type="submission" date="2013-02" db="EMBL/GenBank/DDBJ databases">
        <title>The complete genome sequence of Corynebacterium casei LMG S-19264 (=DSM 44701).</title>
        <authorList>
            <person name="Ruckert C."/>
            <person name="Albersmeier A."/>
            <person name="Kalinowski J."/>
        </authorList>
    </citation>
    <scope>NUCLEOTIDE SEQUENCE [LARGE SCALE GENOMIC DNA]</scope>
    <source>
        <strain evidence="5">LMG S-19264</strain>
    </source>
</reference>
<sequence length="101" mass="10859">MGEDIALTEDTKLTVMAAREAMVNAGKHARVDSVDVYAEHPAGELSIFVRDRSDGFDFDAIPEDRHGICDSIVERIVCIRGSAKIKSAPGEGAEVMLIIAS</sequence>
<evidence type="ECO:0008006" key="6">
    <source>
        <dbReference type="Google" id="ProtNLM"/>
    </source>
</evidence>
<dbReference type="PANTHER" id="PTHR24421">
    <property type="entry name" value="NITRATE/NITRITE SENSOR PROTEIN NARX-RELATED"/>
    <property type="match status" value="1"/>
</dbReference>
<gene>
    <name evidence="4" type="ORF">CCASEI_03205</name>
</gene>